<dbReference type="STRING" id="917.SAMN05216326_10241"/>
<organism evidence="4 5">
    <name type="scientific">Nitrosomonas marina</name>
    <dbReference type="NCBI Taxonomy" id="917"/>
    <lineage>
        <taxon>Bacteria</taxon>
        <taxon>Pseudomonadati</taxon>
        <taxon>Pseudomonadota</taxon>
        <taxon>Betaproteobacteria</taxon>
        <taxon>Nitrosomonadales</taxon>
        <taxon>Nitrosomonadaceae</taxon>
        <taxon>Nitrosomonas</taxon>
    </lineage>
</organism>
<dbReference type="GO" id="GO:0003677">
    <property type="term" value="F:DNA binding"/>
    <property type="evidence" value="ECO:0007669"/>
    <property type="project" value="InterPro"/>
</dbReference>
<dbReference type="InterPro" id="IPR050400">
    <property type="entry name" value="Bact_Cytoskel_RodZ"/>
</dbReference>
<protein>
    <submittedName>
        <fullName evidence="4">Cytoskeleton protein RodZ</fullName>
    </submittedName>
</protein>
<feature type="region of interest" description="Disordered" evidence="1">
    <location>
        <begin position="1"/>
        <end position="65"/>
    </location>
</feature>
<proteinExistence type="predicted"/>
<dbReference type="PANTHER" id="PTHR34475:SF1">
    <property type="entry name" value="CYTOSKELETON PROTEIN RODZ"/>
    <property type="match status" value="1"/>
</dbReference>
<feature type="domain" description="Cytoskeleton protein RodZ-like C-terminal" evidence="3">
    <location>
        <begin position="291"/>
        <end position="356"/>
    </location>
</feature>
<evidence type="ECO:0000256" key="1">
    <source>
        <dbReference type="SAM" id="MobiDB-lite"/>
    </source>
</evidence>
<dbReference type="Proteomes" id="UP000199459">
    <property type="component" value="Unassembled WGS sequence"/>
</dbReference>
<reference evidence="4 5" key="1">
    <citation type="submission" date="2016-10" db="EMBL/GenBank/DDBJ databases">
        <authorList>
            <person name="de Groot N.N."/>
        </authorList>
    </citation>
    <scope>NUCLEOTIDE SEQUENCE [LARGE SCALE GENOMIC DNA]</scope>
    <source>
        <strain evidence="4 5">Nm22</strain>
    </source>
</reference>
<dbReference type="EMBL" id="FOCP01000013">
    <property type="protein sequence ID" value="SEN31546.1"/>
    <property type="molecule type" value="Genomic_DNA"/>
</dbReference>
<dbReference type="CDD" id="cd00093">
    <property type="entry name" value="HTH_XRE"/>
    <property type="match status" value="1"/>
</dbReference>
<name>A0A1H8FIR7_9PROT</name>
<feature type="transmembrane region" description="Helical" evidence="2">
    <location>
        <begin position="201"/>
        <end position="222"/>
    </location>
</feature>
<evidence type="ECO:0000259" key="3">
    <source>
        <dbReference type="Pfam" id="PF13464"/>
    </source>
</evidence>
<dbReference type="OrthoDB" id="8561330at2"/>
<feature type="compositionally biased region" description="Basic and acidic residues" evidence="1">
    <location>
        <begin position="1"/>
        <end position="16"/>
    </location>
</feature>
<dbReference type="InterPro" id="IPR001387">
    <property type="entry name" value="Cro/C1-type_HTH"/>
</dbReference>
<evidence type="ECO:0000256" key="2">
    <source>
        <dbReference type="SAM" id="Phobius"/>
    </source>
</evidence>
<keyword evidence="2" id="KW-0472">Membrane</keyword>
<gene>
    <name evidence="4" type="ORF">SAMN05216325_11357</name>
</gene>
<dbReference type="RefSeq" id="WP_090632430.1">
    <property type="nucleotide sequence ID" value="NZ_FOCP01000013.1"/>
</dbReference>
<dbReference type="Gene3D" id="1.10.260.40">
    <property type="entry name" value="lambda repressor-like DNA-binding domains"/>
    <property type="match status" value="1"/>
</dbReference>
<evidence type="ECO:0000313" key="4">
    <source>
        <dbReference type="EMBL" id="SEN31546.1"/>
    </source>
</evidence>
<evidence type="ECO:0000313" key="5">
    <source>
        <dbReference type="Proteomes" id="UP000199459"/>
    </source>
</evidence>
<dbReference type="Pfam" id="PF13413">
    <property type="entry name" value="HTH_25"/>
    <property type="match status" value="1"/>
</dbReference>
<dbReference type="Pfam" id="PF13464">
    <property type="entry name" value="RodZ_C"/>
    <property type="match status" value="1"/>
</dbReference>
<dbReference type="AlphaFoldDB" id="A0A1H8FIR7"/>
<feature type="compositionally biased region" description="Polar residues" evidence="1">
    <location>
        <begin position="52"/>
        <end position="65"/>
    </location>
</feature>
<keyword evidence="2" id="KW-0812">Transmembrane</keyword>
<dbReference type="InterPro" id="IPR010982">
    <property type="entry name" value="Lambda_DNA-bd_dom_sf"/>
</dbReference>
<dbReference type="InterPro" id="IPR025194">
    <property type="entry name" value="RodZ-like_C"/>
</dbReference>
<sequence>MDDSNDKKQQHNDSGHLNDALMENLHNNARTKSGDDTEPGQHVHEKLEQLSEPDSTPDITGNVLTNTSTVEQGPEISRFLKSEIHSDKSDNQVLDSASVVHGIGHMLQNARVSRNMSVEEVSRQLRISVQQVEAIEKENFDELPGRTFVRGFVRNYANLMQLDSAAIVQLLPGPTTTVSHIEHTPFKVQEMKPSSRNGKGISSTVPVIVILVFLAATGFFLYEKFPFWRQAVQSSDMTIQNQDGQASVELQLPLSSLNSSDKKTADIAKFNQDSVAGLGSVSTMNTFGTLTLNFSAEAHVKVTDGNDDIIFEQNNASGTRQRISGKKPLSIIISDASAVEVTYNDRLIDIKPYTNTQNGSAQLIFE</sequence>
<accession>A0A1H8FIR7</accession>
<keyword evidence="2" id="KW-1133">Transmembrane helix</keyword>
<dbReference type="PANTHER" id="PTHR34475">
    <property type="match status" value="1"/>
</dbReference>
<feature type="compositionally biased region" description="Basic and acidic residues" evidence="1">
    <location>
        <begin position="32"/>
        <end position="49"/>
    </location>
</feature>